<evidence type="ECO:0000256" key="5">
    <source>
        <dbReference type="ARBA" id="ARBA00022692"/>
    </source>
</evidence>
<reference evidence="9 10" key="1">
    <citation type="submission" date="2020-08" db="EMBL/GenBank/DDBJ databases">
        <title>Genomic Encyclopedia of Type Strains, Phase IV (KMG-IV): sequencing the most valuable type-strain genomes for metagenomic binning, comparative biology and taxonomic classification.</title>
        <authorList>
            <person name="Goeker M."/>
        </authorList>
    </citation>
    <scope>NUCLEOTIDE SEQUENCE [LARGE SCALE GENOMIC DNA]</scope>
    <source>
        <strain evidence="9 10">DSM 12141</strain>
    </source>
</reference>
<dbReference type="RefSeq" id="WP_151024868.1">
    <property type="nucleotide sequence ID" value="NZ_JACHIB010000006.1"/>
</dbReference>
<evidence type="ECO:0000256" key="4">
    <source>
        <dbReference type="ARBA" id="ARBA00022475"/>
    </source>
</evidence>
<feature type="transmembrane region" description="Helical" evidence="8">
    <location>
        <begin position="209"/>
        <end position="232"/>
    </location>
</feature>
<dbReference type="GO" id="GO:0055085">
    <property type="term" value="P:transmembrane transport"/>
    <property type="evidence" value="ECO:0007669"/>
    <property type="project" value="InterPro"/>
</dbReference>
<feature type="transmembrane region" description="Helical" evidence="8">
    <location>
        <begin position="34"/>
        <end position="53"/>
    </location>
</feature>
<comment type="similarity">
    <text evidence="2">Belongs to the auxin efflux carrier (TC 2.A.69) family.</text>
</comment>
<evidence type="ECO:0000256" key="1">
    <source>
        <dbReference type="ARBA" id="ARBA00004651"/>
    </source>
</evidence>
<evidence type="ECO:0000256" key="7">
    <source>
        <dbReference type="ARBA" id="ARBA00023136"/>
    </source>
</evidence>
<keyword evidence="3" id="KW-0813">Transport</keyword>
<keyword evidence="4" id="KW-1003">Cell membrane</keyword>
<protein>
    <recommendedName>
        <fullName evidence="11">AEC family transporter</fullName>
    </recommendedName>
</protein>
<dbReference type="Gene3D" id="1.20.1530.20">
    <property type="match status" value="1"/>
</dbReference>
<sequence>MILTLLNIVLPVFAVAALGFAFGRRQARTPDMGFINHANVMVFCPALVFSALLDNPVDLARGWPLMAAGVLIIVVPGLLLALVRRPGVSRPAFLVPGMFRNTGNIGIPLMMLAYGKDLLGDIVVLFVLSNLLHFSLGLFLLSRGGSRWMWLRNPNIWAALLGVALAPHREWIPPFVTTTLELTGQIAIPLMLFGLGVRLSQDRVEQLGLALRINVLYLLAGVLTLPIVLWLLPLTPEWSRMVALSVMLPPAVLNYLLCEQYRVEPRTVASVVLLGNVLSVATIPLVVWATLSWI</sequence>
<feature type="transmembrane region" description="Helical" evidence="8">
    <location>
        <begin position="238"/>
        <end position="257"/>
    </location>
</feature>
<feature type="transmembrane region" description="Helical" evidence="8">
    <location>
        <begin position="175"/>
        <end position="197"/>
    </location>
</feature>
<dbReference type="PANTHER" id="PTHR36838">
    <property type="entry name" value="AUXIN EFFLUX CARRIER FAMILY PROTEIN"/>
    <property type="match status" value="1"/>
</dbReference>
<dbReference type="InterPro" id="IPR004776">
    <property type="entry name" value="Mem_transp_PIN-like"/>
</dbReference>
<dbReference type="Proteomes" id="UP000541136">
    <property type="component" value="Unassembled WGS sequence"/>
</dbReference>
<proteinExistence type="inferred from homology"/>
<gene>
    <name evidence="9" type="ORF">HNR28_001262</name>
</gene>
<feature type="transmembrane region" description="Helical" evidence="8">
    <location>
        <begin position="269"/>
        <end position="291"/>
    </location>
</feature>
<organism evidence="9 10">
    <name type="scientific">Castellaniella defragrans</name>
    <name type="common">Alcaligenes defragrans</name>
    <dbReference type="NCBI Taxonomy" id="75697"/>
    <lineage>
        <taxon>Bacteria</taxon>
        <taxon>Pseudomonadati</taxon>
        <taxon>Pseudomonadota</taxon>
        <taxon>Betaproteobacteria</taxon>
        <taxon>Burkholderiales</taxon>
        <taxon>Alcaligenaceae</taxon>
        <taxon>Castellaniella</taxon>
    </lineage>
</organism>
<dbReference type="Pfam" id="PF03547">
    <property type="entry name" value="Mem_trans"/>
    <property type="match status" value="2"/>
</dbReference>
<evidence type="ECO:0000256" key="3">
    <source>
        <dbReference type="ARBA" id="ARBA00022448"/>
    </source>
</evidence>
<evidence type="ECO:0000256" key="2">
    <source>
        <dbReference type="ARBA" id="ARBA00010145"/>
    </source>
</evidence>
<dbReference type="InterPro" id="IPR038770">
    <property type="entry name" value="Na+/solute_symporter_sf"/>
</dbReference>
<name>A0A7W9WNX6_CASDE</name>
<dbReference type="AlphaFoldDB" id="A0A7W9WNX6"/>
<keyword evidence="6 8" id="KW-1133">Transmembrane helix</keyword>
<dbReference type="PANTHER" id="PTHR36838:SF1">
    <property type="entry name" value="SLR1864 PROTEIN"/>
    <property type="match status" value="1"/>
</dbReference>
<dbReference type="EMBL" id="JACHIB010000006">
    <property type="protein sequence ID" value="MBB6083225.1"/>
    <property type="molecule type" value="Genomic_DNA"/>
</dbReference>
<evidence type="ECO:0000256" key="6">
    <source>
        <dbReference type="ARBA" id="ARBA00022989"/>
    </source>
</evidence>
<comment type="caution">
    <text evidence="9">The sequence shown here is derived from an EMBL/GenBank/DDBJ whole genome shotgun (WGS) entry which is preliminary data.</text>
</comment>
<keyword evidence="5 8" id="KW-0812">Transmembrane</keyword>
<evidence type="ECO:0000313" key="10">
    <source>
        <dbReference type="Proteomes" id="UP000541136"/>
    </source>
</evidence>
<feature type="transmembrane region" description="Helical" evidence="8">
    <location>
        <begin position="6"/>
        <end position="22"/>
    </location>
</feature>
<evidence type="ECO:0000256" key="8">
    <source>
        <dbReference type="SAM" id="Phobius"/>
    </source>
</evidence>
<accession>A0A7W9WNX6</accession>
<evidence type="ECO:0000313" key="9">
    <source>
        <dbReference type="EMBL" id="MBB6083225.1"/>
    </source>
</evidence>
<feature type="transmembrane region" description="Helical" evidence="8">
    <location>
        <begin position="118"/>
        <end position="141"/>
    </location>
</feature>
<feature type="transmembrane region" description="Helical" evidence="8">
    <location>
        <begin position="65"/>
        <end position="83"/>
    </location>
</feature>
<keyword evidence="7 8" id="KW-0472">Membrane</keyword>
<comment type="subcellular location">
    <subcellularLocation>
        <location evidence="1">Cell membrane</location>
        <topology evidence="1">Multi-pass membrane protein</topology>
    </subcellularLocation>
</comment>
<evidence type="ECO:0008006" key="11">
    <source>
        <dbReference type="Google" id="ProtNLM"/>
    </source>
</evidence>
<dbReference type="GO" id="GO:0005886">
    <property type="term" value="C:plasma membrane"/>
    <property type="evidence" value="ECO:0007669"/>
    <property type="project" value="UniProtKB-SubCell"/>
</dbReference>